<proteinExistence type="predicted"/>
<evidence type="ECO:0000313" key="1">
    <source>
        <dbReference type="EMBL" id="VAW67134.1"/>
    </source>
</evidence>
<dbReference type="SUPFAM" id="SSF52540">
    <property type="entry name" value="P-loop containing nucleoside triphosphate hydrolases"/>
    <property type="match status" value="1"/>
</dbReference>
<dbReference type="Gene3D" id="3.40.50.300">
    <property type="entry name" value="P-loop containing nucleotide triphosphate hydrolases"/>
    <property type="match status" value="1"/>
</dbReference>
<dbReference type="AlphaFoldDB" id="A0A3B0YED0"/>
<sequence length="262" mass="30155">MVDLTGDNKHSSIVLSAGRTGTLYQTKLINSIYSNVTAMHEPALSRYLYVLGNVANYFHADRKALLQWYANSFLKRKNDYNRYIELNPLLCPLTDMLTQILPDLHIVHMVRNPNTWVYSLMQHGASAPVKPFMRMIPFNAPIPAGNFKSWFNMSKIERLLWRWSDFNRRINSLKDSSASYTIIQYEKLFNADSTINFKTVCEFMSALQLELPLTADALPVLGRVNKAAGKKLYSESVFSTIENKLLLEVVREQMEEYGYTSF</sequence>
<name>A0A3B0YED0_9ZZZZ</name>
<protein>
    <submittedName>
        <fullName evidence="1">Uncharacterized protein</fullName>
    </submittedName>
</protein>
<dbReference type="EMBL" id="UOFI01000093">
    <property type="protein sequence ID" value="VAW67134.1"/>
    <property type="molecule type" value="Genomic_DNA"/>
</dbReference>
<gene>
    <name evidence="1" type="ORF">MNBD_GAMMA09-3010</name>
</gene>
<dbReference type="InterPro" id="IPR027417">
    <property type="entry name" value="P-loop_NTPase"/>
</dbReference>
<reference evidence="1" key="1">
    <citation type="submission" date="2018-06" db="EMBL/GenBank/DDBJ databases">
        <authorList>
            <person name="Zhirakovskaya E."/>
        </authorList>
    </citation>
    <scope>NUCLEOTIDE SEQUENCE</scope>
</reference>
<organism evidence="1">
    <name type="scientific">hydrothermal vent metagenome</name>
    <dbReference type="NCBI Taxonomy" id="652676"/>
    <lineage>
        <taxon>unclassified sequences</taxon>
        <taxon>metagenomes</taxon>
        <taxon>ecological metagenomes</taxon>
    </lineage>
</organism>
<accession>A0A3B0YED0</accession>